<comment type="caution">
    <text evidence="10">The sequence shown here is derived from an EMBL/GenBank/DDBJ whole genome shotgun (WGS) entry which is preliminary data.</text>
</comment>
<dbReference type="PANTHER" id="PTHR43297:SF4">
    <property type="entry name" value="PUTRESCINE EXPORT SYSTEM ATP-BINDING PROTEIN SAPD"/>
    <property type="match status" value="1"/>
</dbReference>
<name>A0A2M8RWC7_9PAST</name>
<evidence type="ECO:0000256" key="3">
    <source>
        <dbReference type="ARBA" id="ARBA00022448"/>
    </source>
</evidence>
<keyword evidence="3" id="KW-0813">Transport</keyword>
<gene>
    <name evidence="10" type="ORF">CVP04_05315</name>
</gene>
<dbReference type="GO" id="GO:0016887">
    <property type="term" value="F:ATP hydrolysis activity"/>
    <property type="evidence" value="ECO:0007669"/>
    <property type="project" value="InterPro"/>
</dbReference>
<dbReference type="Proteomes" id="UP000230282">
    <property type="component" value="Unassembled WGS sequence"/>
</dbReference>
<dbReference type="AlphaFoldDB" id="A0A2M8RWC7"/>
<dbReference type="NCBIfam" id="TIGR01727">
    <property type="entry name" value="oligo_HPY"/>
    <property type="match status" value="1"/>
</dbReference>
<proteinExistence type="inferred from homology"/>
<evidence type="ECO:0000256" key="7">
    <source>
        <dbReference type="ARBA" id="ARBA00022840"/>
    </source>
</evidence>
<dbReference type="Pfam" id="PF08352">
    <property type="entry name" value="oligo_HPY"/>
    <property type="match status" value="1"/>
</dbReference>
<keyword evidence="4" id="KW-1003">Cell membrane</keyword>
<keyword evidence="6" id="KW-0547">Nucleotide-binding</keyword>
<evidence type="ECO:0000313" key="10">
    <source>
        <dbReference type="EMBL" id="PJG83196.1"/>
    </source>
</evidence>
<dbReference type="InterPro" id="IPR027417">
    <property type="entry name" value="P-loop_NTPase"/>
</dbReference>
<evidence type="ECO:0000256" key="8">
    <source>
        <dbReference type="ARBA" id="ARBA00023136"/>
    </source>
</evidence>
<protein>
    <submittedName>
        <fullName evidence="10">Peptide ABC transporter ATP-binding protein</fullName>
    </submittedName>
</protein>
<evidence type="ECO:0000256" key="5">
    <source>
        <dbReference type="ARBA" id="ARBA00022519"/>
    </source>
</evidence>
<evidence type="ECO:0000313" key="11">
    <source>
        <dbReference type="Proteomes" id="UP000230282"/>
    </source>
</evidence>
<comment type="similarity">
    <text evidence="2">Belongs to the ABC transporter superfamily.</text>
</comment>
<dbReference type="RefSeq" id="WP_100296482.1">
    <property type="nucleotide sequence ID" value="NZ_PHGZ01000011.1"/>
</dbReference>
<dbReference type="PROSITE" id="PS50893">
    <property type="entry name" value="ABC_TRANSPORTER_2"/>
    <property type="match status" value="1"/>
</dbReference>
<evidence type="ECO:0000256" key="2">
    <source>
        <dbReference type="ARBA" id="ARBA00005417"/>
    </source>
</evidence>
<dbReference type="Pfam" id="PF00005">
    <property type="entry name" value="ABC_tran"/>
    <property type="match status" value="1"/>
</dbReference>
<dbReference type="InterPro" id="IPR003593">
    <property type="entry name" value="AAA+_ATPase"/>
</dbReference>
<dbReference type="GO" id="GO:0005524">
    <property type="term" value="F:ATP binding"/>
    <property type="evidence" value="ECO:0007669"/>
    <property type="project" value="UniProtKB-KW"/>
</dbReference>
<accession>A0A2M8RWC7</accession>
<dbReference type="GO" id="GO:0015833">
    <property type="term" value="P:peptide transport"/>
    <property type="evidence" value="ECO:0007669"/>
    <property type="project" value="InterPro"/>
</dbReference>
<keyword evidence="7 10" id="KW-0067">ATP-binding</keyword>
<sequence length="351" mass="39570">MALLDIRNLCIDIKTPSGKIRIVDNVNLTLNEGEICGLVGESGSGKSLIAKVICNAVKDSWIVTADRFRFHDVELLKLSPNKRKKLVGKEISMIFQEPIACLDPSQKIGKQIIQNIPAWTFKGRWWHWFGWKKRRAIELLHRVGIKDHKDIMGSYPNEITEGEAQKVMIAMAVANQPRLLIADEPTNSLESITKVQIFRLLLSMNQNQGTSILLASNDIHSISDWCDSFTVLYCGQNAESGPKDSIMETPHHPYTNALLHSIPDFKQPLALKSRLGTLKGTVPLLEQMPIGCRLGPRCPFAQKKCVVKPLTRRIKQHEFACHYPLNLKEKQRLEKDDAAAPLVVNKNDDKE</sequence>
<keyword evidence="11" id="KW-1185">Reference proteome</keyword>
<dbReference type="InterPro" id="IPR013563">
    <property type="entry name" value="Oligopep_ABC_C"/>
</dbReference>
<evidence type="ECO:0000259" key="9">
    <source>
        <dbReference type="PROSITE" id="PS50893"/>
    </source>
</evidence>
<dbReference type="InterPro" id="IPR003439">
    <property type="entry name" value="ABC_transporter-like_ATP-bd"/>
</dbReference>
<evidence type="ECO:0000256" key="4">
    <source>
        <dbReference type="ARBA" id="ARBA00022475"/>
    </source>
</evidence>
<dbReference type="OrthoDB" id="9784450at2"/>
<dbReference type="SMART" id="SM00382">
    <property type="entry name" value="AAA"/>
    <property type="match status" value="1"/>
</dbReference>
<organism evidence="10 11">
    <name type="scientific">Caviibacterium pharyngocola</name>
    <dbReference type="NCBI Taxonomy" id="28159"/>
    <lineage>
        <taxon>Bacteria</taxon>
        <taxon>Pseudomonadati</taxon>
        <taxon>Pseudomonadota</taxon>
        <taxon>Gammaproteobacteria</taxon>
        <taxon>Pasteurellales</taxon>
        <taxon>Pasteurellaceae</taxon>
        <taxon>Caviibacterium</taxon>
    </lineage>
</organism>
<feature type="domain" description="ABC transporter" evidence="9">
    <location>
        <begin position="4"/>
        <end position="259"/>
    </location>
</feature>
<dbReference type="EMBL" id="PHGZ01000011">
    <property type="protein sequence ID" value="PJG83196.1"/>
    <property type="molecule type" value="Genomic_DNA"/>
</dbReference>
<dbReference type="SUPFAM" id="SSF52540">
    <property type="entry name" value="P-loop containing nucleoside triphosphate hydrolases"/>
    <property type="match status" value="1"/>
</dbReference>
<evidence type="ECO:0000256" key="1">
    <source>
        <dbReference type="ARBA" id="ARBA00004417"/>
    </source>
</evidence>
<comment type="subcellular location">
    <subcellularLocation>
        <location evidence="1">Cell inner membrane</location>
        <topology evidence="1">Peripheral membrane protein</topology>
    </subcellularLocation>
</comment>
<dbReference type="CDD" id="cd03257">
    <property type="entry name" value="ABC_NikE_OppD_transporters"/>
    <property type="match status" value="1"/>
</dbReference>
<evidence type="ECO:0000256" key="6">
    <source>
        <dbReference type="ARBA" id="ARBA00022741"/>
    </source>
</evidence>
<dbReference type="InterPro" id="IPR050388">
    <property type="entry name" value="ABC_Ni/Peptide_Import"/>
</dbReference>
<dbReference type="Gene3D" id="3.40.50.300">
    <property type="entry name" value="P-loop containing nucleotide triphosphate hydrolases"/>
    <property type="match status" value="1"/>
</dbReference>
<keyword evidence="5" id="KW-0997">Cell inner membrane</keyword>
<dbReference type="PANTHER" id="PTHR43297">
    <property type="entry name" value="OLIGOPEPTIDE TRANSPORT ATP-BINDING PROTEIN APPD"/>
    <property type="match status" value="1"/>
</dbReference>
<keyword evidence="8" id="KW-0472">Membrane</keyword>
<dbReference type="GO" id="GO:0005886">
    <property type="term" value="C:plasma membrane"/>
    <property type="evidence" value="ECO:0007669"/>
    <property type="project" value="UniProtKB-SubCell"/>
</dbReference>
<reference evidence="10 11" key="1">
    <citation type="submission" date="2017-11" db="EMBL/GenBank/DDBJ databases">
        <title>Reclassification of Bisgaard taxon 5 as Caviibacterium pharyngocola gen. nov., sp. nov.</title>
        <authorList>
            <person name="Christensen H."/>
        </authorList>
    </citation>
    <scope>NUCLEOTIDE SEQUENCE [LARGE SCALE GENOMIC DNA]</scope>
    <source>
        <strain evidence="10 11">7_3</strain>
    </source>
</reference>